<sequence>MENIMLNEYIDVKKFSEFYNINLSEYVKHYVSKEMDAKIRRKIYDLEDRIARFQKDEVFVNLVVAGEYNSGKSSVINSILGEKIIPVGAEPMTLAVSIFKYGERQKILIEFEDETFREISSEEFEKLKHTSKNELDMDVSKIKYIHFHYPEPYLNKVNIIDTPGFSTATEAGDDKKTKDAILHKADVLLWVFNANNGTVKNSELQILKDLFEKVFNSAAENEITGELNITKKKKLKFFCVINRVDEKGSIGSPQVANVAGEFEKELAHGLDFKIDSLIPYSAKKIFEHKTEMKKSSAVERKVAELIGDGDEHKIEVSKSFSENKDTKMVLTDKGQKIMECEIISYDGWLSPLEKIKGELESIRGNARNIMDYSIMNDLYSLYKNITTIADFIISHKIQKNVERGNSEIAFIIKSLKEYRTAFHERITLLKKEFNHQVWPILSKFFFQIQPQEGTLNIKSLKLTGNHRNAQARKKVYDLVYSAFNIKNHINEETSKICEMLEAYDTTREYLLLLDKSRKLINDFEMDYSKNVEAFVAALFEKLEKFYLIDKSFSGDRTNDNIFAEVAAELVTHLSNEFVFSKPLWKIEDYYDDLVVLLKIVYLLATSDLKSKIAELNEIKEAQGRNLAKLEESLQK</sequence>
<dbReference type="InterPro" id="IPR027094">
    <property type="entry name" value="Mitofusin_fam"/>
</dbReference>
<dbReference type="InterPro" id="IPR027417">
    <property type="entry name" value="P-loop_NTPase"/>
</dbReference>
<dbReference type="EMBL" id="MGFH01000164">
    <property type="protein sequence ID" value="OGM03487.1"/>
    <property type="molecule type" value="Genomic_DNA"/>
</dbReference>
<dbReference type="STRING" id="1817813.A2008_04355"/>
<dbReference type="GO" id="GO:0016020">
    <property type="term" value="C:membrane"/>
    <property type="evidence" value="ECO:0007669"/>
    <property type="project" value="UniProtKB-SubCell"/>
</dbReference>
<evidence type="ECO:0000313" key="8">
    <source>
        <dbReference type="Proteomes" id="UP000178735"/>
    </source>
</evidence>
<dbReference type="InterPro" id="IPR045063">
    <property type="entry name" value="Dynamin_N"/>
</dbReference>
<evidence type="ECO:0000259" key="6">
    <source>
        <dbReference type="Pfam" id="PF00350"/>
    </source>
</evidence>
<dbReference type="GO" id="GO:0008053">
    <property type="term" value="P:mitochondrial fusion"/>
    <property type="evidence" value="ECO:0007669"/>
    <property type="project" value="TreeGrafter"/>
</dbReference>
<keyword evidence="2" id="KW-0547">Nucleotide-binding</keyword>
<evidence type="ECO:0000256" key="1">
    <source>
        <dbReference type="ARBA" id="ARBA00004370"/>
    </source>
</evidence>
<dbReference type="PANTHER" id="PTHR10465">
    <property type="entry name" value="TRANSMEMBRANE GTPASE FZO1"/>
    <property type="match status" value="1"/>
</dbReference>
<evidence type="ECO:0000313" key="7">
    <source>
        <dbReference type="EMBL" id="OGM03487.1"/>
    </source>
</evidence>
<keyword evidence="5" id="KW-0472">Membrane</keyword>
<keyword evidence="4" id="KW-0342">GTP-binding</keyword>
<proteinExistence type="predicted"/>
<comment type="caution">
    <text evidence="7">The sequence shown here is derived from an EMBL/GenBank/DDBJ whole genome shotgun (WGS) entry which is preliminary data.</text>
</comment>
<keyword evidence="3" id="KW-0378">Hydrolase</keyword>
<accession>A0A1F7WLS0</accession>
<dbReference type="GO" id="GO:0003924">
    <property type="term" value="F:GTPase activity"/>
    <property type="evidence" value="ECO:0007669"/>
    <property type="project" value="InterPro"/>
</dbReference>
<dbReference type="AlphaFoldDB" id="A0A1F7WLS0"/>
<name>A0A1F7WLS0_9BACT</name>
<dbReference type="SUPFAM" id="SSF52540">
    <property type="entry name" value="P-loop containing nucleoside triphosphate hydrolases"/>
    <property type="match status" value="1"/>
</dbReference>
<dbReference type="PANTHER" id="PTHR10465:SF0">
    <property type="entry name" value="SARCALUMENIN"/>
    <property type="match status" value="1"/>
</dbReference>
<organism evidence="7 8">
    <name type="scientific">Candidatus Wallbacteria bacterium GWC2_49_35</name>
    <dbReference type="NCBI Taxonomy" id="1817813"/>
    <lineage>
        <taxon>Bacteria</taxon>
        <taxon>Candidatus Walliibacteriota</taxon>
    </lineage>
</organism>
<evidence type="ECO:0000256" key="4">
    <source>
        <dbReference type="ARBA" id="ARBA00023134"/>
    </source>
</evidence>
<dbReference type="Pfam" id="PF00350">
    <property type="entry name" value="Dynamin_N"/>
    <property type="match status" value="1"/>
</dbReference>
<evidence type="ECO:0000256" key="5">
    <source>
        <dbReference type="ARBA" id="ARBA00023136"/>
    </source>
</evidence>
<gene>
    <name evidence="7" type="ORF">A2008_04355</name>
</gene>
<dbReference type="Gene3D" id="3.40.50.300">
    <property type="entry name" value="P-loop containing nucleotide triphosphate hydrolases"/>
    <property type="match status" value="1"/>
</dbReference>
<reference evidence="7 8" key="1">
    <citation type="journal article" date="2016" name="Nat. Commun.">
        <title>Thousands of microbial genomes shed light on interconnected biogeochemical processes in an aquifer system.</title>
        <authorList>
            <person name="Anantharaman K."/>
            <person name="Brown C.T."/>
            <person name="Hug L.A."/>
            <person name="Sharon I."/>
            <person name="Castelle C.J."/>
            <person name="Probst A.J."/>
            <person name="Thomas B.C."/>
            <person name="Singh A."/>
            <person name="Wilkins M.J."/>
            <person name="Karaoz U."/>
            <person name="Brodie E.L."/>
            <person name="Williams K.H."/>
            <person name="Hubbard S.S."/>
            <person name="Banfield J.F."/>
        </authorList>
    </citation>
    <scope>NUCLEOTIDE SEQUENCE [LARGE SCALE GENOMIC DNA]</scope>
</reference>
<comment type="subcellular location">
    <subcellularLocation>
        <location evidence="1">Membrane</location>
    </subcellularLocation>
</comment>
<dbReference type="Proteomes" id="UP000178735">
    <property type="component" value="Unassembled WGS sequence"/>
</dbReference>
<dbReference type="GO" id="GO:0005525">
    <property type="term" value="F:GTP binding"/>
    <property type="evidence" value="ECO:0007669"/>
    <property type="project" value="UniProtKB-KW"/>
</dbReference>
<evidence type="ECO:0000256" key="2">
    <source>
        <dbReference type="ARBA" id="ARBA00022741"/>
    </source>
</evidence>
<evidence type="ECO:0000256" key="3">
    <source>
        <dbReference type="ARBA" id="ARBA00022801"/>
    </source>
</evidence>
<feature type="domain" description="Dynamin N-terminal" evidence="6">
    <location>
        <begin position="62"/>
        <end position="210"/>
    </location>
</feature>
<protein>
    <recommendedName>
        <fullName evidence="6">Dynamin N-terminal domain-containing protein</fullName>
    </recommendedName>
</protein>